<organism evidence="2 3">
    <name type="scientific">Dyella marensis</name>
    <dbReference type="NCBI Taxonomy" id="500610"/>
    <lineage>
        <taxon>Bacteria</taxon>
        <taxon>Pseudomonadati</taxon>
        <taxon>Pseudomonadota</taxon>
        <taxon>Gammaproteobacteria</taxon>
        <taxon>Lysobacterales</taxon>
        <taxon>Rhodanobacteraceae</taxon>
        <taxon>Dyella</taxon>
    </lineage>
</organism>
<accession>A0A1I2APZ2</accession>
<dbReference type="AlphaFoldDB" id="A0A1I2APZ2"/>
<dbReference type="RefSeq" id="WP_143096468.1">
    <property type="nucleotide sequence ID" value="NZ_FONH01000002.1"/>
</dbReference>
<dbReference type="Proteomes" id="UP000199477">
    <property type="component" value="Unassembled WGS sequence"/>
</dbReference>
<reference evidence="3" key="1">
    <citation type="submission" date="2016-10" db="EMBL/GenBank/DDBJ databases">
        <authorList>
            <person name="Varghese N."/>
            <person name="Submissions S."/>
        </authorList>
    </citation>
    <scope>NUCLEOTIDE SEQUENCE [LARGE SCALE GENOMIC DNA]</scope>
    <source>
        <strain evidence="3">UNC178MFTsu3.1</strain>
    </source>
</reference>
<evidence type="ECO:0000256" key="1">
    <source>
        <dbReference type="SAM" id="MobiDB-lite"/>
    </source>
</evidence>
<proteinExistence type="predicted"/>
<feature type="region of interest" description="Disordered" evidence="1">
    <location>
        <begin position="234"/>
        <end position="274"/>
    </location>
</feature>
<evidence type="ECO:0000313" key="3">
    <source>
        <dbReference type="Proteomes" id="UP000199477"/>
    </source>
</evidence>
<keyword evidence="3" id="KW-1185">Reference proteome</keyword>
<sequence>MIGRLPGMALGACLFVSVEAVSADLYWCDRCTPEQEKTMLARIDHGRTWSEVYVGDPSTRSLHKYGVARSWGQAVPYDVRRKGTEPEIESAFAQLLRFHDAAPAGWKKTYTLRIVDAARDASDYFNRQAIPVFDYPDPAVSVYDVLGDVRQRRFFEGYVQADILRRIPLDLGITRRSLAYLHTVDDARSPTVSVRVQFMDGSRVVARLEIADGLMVKIDERSARDARDRAISALPRPGGSAPRMCRAPASSETEFGRWHRSHRPMAGTVSGVDG</sequence>
<dbReference type="EMBL" id="FONH01000002">
    <property type="protein sequence ID" value="SFE46031.1"/>
    <property type="molecule type" value="Genomic_DNA"/>
</dbReference>
<evidence type="ECO:0000313" key="2">
    <source>
        <dbReference type="EMBL" id="SFE46031.1"/>
    </source>
</evidence>
<gene>
    <name evidence="2" type="ORF">SAMN02799615_01108</name>
</gene>
<protein>
    <submittedName>
        <fullName evidence="2">Uncharacterized protein</fullName>
    </submittedName>
</protein>
<name>A0A1I2APZ2_9GAMM</name>